<dbReference type="OrthoDB" id="10045531at2759"/>
<dbReference type="EMBL" id="PZQS01000011">
    <property type="protein sequence ID" value="PVD22614.1"/>
    <property type="molecule type" value="Genomic_DNA"/>
</dbReference>
<dbReference type="SUPFAM" id="SSF48726">
    <property type="entry name" value="Immunoglobulin"/>
    <property type="match status" value="2"/>
</dbReference>
<proteinExistence type="predicted"/>
<comment type="caution">
    <text evidence="3">The sequence shown here is derived from an EMBL/GenBank/DDBJ whole genome shotgun (WGS) entry which is preliminary data.</text>
</comment>
<dbReference type="Gene3D" id="2.60.40.10">
    <property type="entry name" value="Immunoglobulins"/>
    <property type="match status" value="1"/>
</dbReference>
<dbReference type="PROSITE" id="PS50835">
    <property type="entry name" value="IG_LIKE"/>
    <property type="match status" value="1"/>
</dbReference>
<keyword evidence="1" id="KW-1133">Transmembrane helix</keyword>
<feature type="domain" description="Ig-like" evidence="2">
    <location>
        <begin position="230"/>
        <end position="341"/>
    </location>
</feature>
<keyword evidence="1" id="KW-0472">Membrane</keyword>
<name>A0A2T7NN81_POMCA</name>
<dbReference type="SMART" id="SM00409">
    <property type="entry name" value="IG"/>
    <property type="match status" value="3"/>
</dbReference>
<dbReference type="InterPro" id="IPR036179">
    <property type="entry name" value="Ig-like_dom_sf"/>
</dbReference>
<dbReference type="InterPro" id="IPR003599">
    <property type="entry name" value="Ig_sub"/>
</dbReference>
<organism evidence="3 4">
    <name type="scientific">Pomacea canaliculata</name>
    <name type="common">Golden apple snail</name>
    <dbReference type="NCBI Taxonomy" id="400727"/>
    <lineage>
        <taxon>Eukaryota</taxon>
        <taxon>Metazoa</taxon>
        <taxon>Spiralia</taxon>
        <taxon>Lophotrochozoa</taxon>
        <taxon>Mollusca</taxon>
        <taxon>Gastropoda</taxon>
        <taxon>Caenogastropoda</taxon>
        <taxon>Architaenioglossa</taxon>
        <taxon>Ampullarioidea</taxon>
        <taxon>Ampullariidae</taxon>
        <taxon>Pomacea</taxon>
    </lineage>
</organism>
<evidence type="ECO:0000259" key="2">
    <source>
        <dbReference type="PROSITE" id="PS50835"/>
    </source>
</evidence>
<reference evidence="3 4" key="1">
    <citation type="submission" date="2018-04" db="EMBL/GenBank/DDBJ databases">
        <title>The genome of golden apple snail Pomacea canaliculata provides insight into stress tolerance and invasive adaptation.</title>
        <authorList>
            <person name="Liu C."/>
            <person name="Liu B."/>
            <person name="Ren Y."/>
            <person name="Zhang Y."/>
            <person name="Wang H."/>
            <person name="Li S."/>
            <person name="Jiang F."/>
            <person name="Yin L."/>
            <person name="Zhang G."/>
            <person name="Qian W."/>
            <person name="Fan W."/>
        </authorList>
    </citation>
    <scope>NUCLEOTIDE SEQUENCE [LARGE SCALE GENOMIC DNA]</scope>
    <source>
        <strain evidence="3">SZHN2017</strain>
        <tissue evidence="3">Muscle</tissue>
    </source>
</reference>
<dbReference type="InterPro" id="IPR007110">
    <property type="entry name" value="Ig-like_dom"/>
</dbReference>
<keyword evidence="1" id="KW-0812">Transmembrane</keyword>
<keyword evidence="4" id="KW-1185">Reference proteome</keyword>
<protein>
    <recommendedName>
        <fullName evidence="2">Ig-like domain-containing protein</fullName>
    </recommendedName>
</protein>
<evidence type="ECO:0000313" key="4">
    <source>
        <dbReference type="Proteomes" id="UP000245119"/>
    </source>
</evidence>
<dbReference type="Proteomes" id="UP000245119">
    <property type="component" value="Linkage Group LG11"/>
</dbReference>
<sequence length="514" mass="56666">MLIMSLFNSIDNSITCDIPAVEPLANTSVTCHFPVNVSHSQRIVVVSFYEGRISREESNILDCYWLWGNMDCEISSGHTFNRMISNELTLEIPRVSTKDIGRYACKLSNMNPKDIKPCELKIKLVGKTMCDVPPVPLSSRASLTCYFPEDLSKTRANFRVHHGANCSDPACAVVTCEWKGDNLDCNTLRGYQFDRTVTSHLTVGIPTAQEEQEGSYSCYFTSSTPVRYEPCSLTLVTVTSSCSISRVTETEPASLTCTFNVDVNETRNNFSLVRFGGGDSKGVDIVTCTWLKDQLKCTTAPGYEVNNLVTDRLVIRVPRASRDHTGTYACHVTDSKASGFQRCEFILKPGVDIVTCTWLQDQLKCTTAPGYEVNNLVTDRLVIRVPRASRDHTGTYACHVTGSSVDGFKSCDFILIPDVPAVVLTVAIAVLVFIPVSLVIIFLVFKCKPRKEATKRVSSEETSLISPDEKISSSPPVLLKEEISTEILLAASAAVTCDLGRDCQTRPQIVTHTT</sequence>
<dbReference type="PANTHER" id="PTHR11422">
    <property type="entry name" value="T-CELL SURFACE GLYCOPROTEIN CD4"/>
    <property type="match status" value="1"/>
</dbReference>
<gene>
    <name evidence="3" type="ORF">C0Q70_18434</name>
</gene>
<dbReference type="InterPro" id="IPR013783">
    <property type="entry name" value="Ig-like_fold"/>
</dbReference>
<dbReference type="AlphaFoldDB" id="A0A2T7NN81"/>
<evidence type="ECO:0000256" key="1">
    <source>
        <dbReference type="SAM" id="Phobius"/>
    </source>
</evidence>
<evidence type="ECO:0000313" key="3">
    <source>
        <dbReference type="EMBL" id="PVD22614.1"/>
    </source>
</evidence>
<feature type="transmembrane region" description="Helical" evidence="1">
    <location>
        <begin position="421"/>
        <end position="445"/>
    </location>
</feature>
<accession>A0A2T7NN81</accession>